<accession>A0A917SE61</accession>
<keyword evidence="3" id="KW-1185">Reference proteome</keyword>
<reference evidence="2" key="1">
    <citation type="journal article" date="2014" name="Int. J. Syst. Evol. Microbiol.">
        <title>Complete genome sequence of Corynebacterium casei LMG S-19264T (=DSM 44701T), isolated from a smear-ripened cheese.</title>
        <authorList>
            <consortium name="US DOE Joint Genome Institute (JGI-PGF)"/>
            <person name="Walter F."/>
            <person name="Albersmeier A."/>
            <person name="Kalinowski J."/>
            <person name="Ruckert C."/>
        </authorList>
    </citation>
    <scope>NUCLEOTIDE SEQUENCE</scope>
    <source>
        <strain evidence="2">CGMCC 4.7306</strain>
    </source>
</reference>
<dbReference type="Pfam" id="PF06283">
    <property type="entry name" value="ThuA"/>
    <property type="match status" value="1"/>
</dbReference>
<dbReference type="InterPro" id="IPR029010">
    <property type="entry name" value="ThuA-like"/>
</dbReference>
<evidence type="ECO:0000313" key="2">
    <source>
        <dbReference type="EMBL" id="GGL72917.1"/>
    </source>
</evidence>
<dbReference type="Proteomes" id="UP000613840">
    <property type="component" value="Unassembled WGS sequence"/>
</dbReference>
<dbReference type="SUPFAM" id="SSF52317">
    <property type="entry name" value="Class I glutamine amidotransferase-like"/>
    <property type="match status" value="1"/>
</dbReference>
<dbReference type="EMBL" id="BMMZ01000009">
    <property type="protein sequence ID" value="GGL72917.1"/>
    <property type="molecule type" value="Genomic_DNA"/>
</dbReference>
<evidence type="ECO:0000259" key="1">
    <source>
        <dbReference type="Pfam" id="PF06283"/>
    </source>
</evidence>
<organism evidence="2 3">
    <name type="scientific">Microlunatus endophyticus</name>
    <dbReference type="NCBI Taxonomy" id="1716077"/>
    <lineage>
        <taxon>Bacteria</taxon>
        <taxon>Bacillati</taxon>
        <taxon>Actinomycetota</taxon>
        <taxon>Actinomycetes</taxon>
        <taxon>Propionibacteriales</taxon>
        <taxon>Propionibacteriaceae</taxon>
        <taxon>Microlunatus</taxon>
    </lineage>
</organism>
<feature type="domain" description="ThuA-like" evidence="1">
    <location>
        <begin position="18"/>
        <end position="214"/>
    </location>
</feature>
<dbReference type="Gene3D" id="3.40.50.880">
    <property type="match status" value="1"/>
</dbReference>
<dbReference type="AlphaFoldDB" id="A0A917SE61"/>
<dbReference type="InterPro" id="IPR029062">
    <property type="entry name" value="Class_I_gatase-like"/>
</dbReference>
<sequence length="217" mass="23531">MVSAVLVSGGGRYADRWHDYAATSAELAGLLSEAGVQTAIMDDVDAALAGLDQGTDLLIVNAGECADPDHGDPAPAARQRLRRYLASRRPVLALHSAASAFTDVPEWEAAIGARWIPGTTWHPEHGPATIEVRTGHPIVDGADDFVIVDERYTDLRVADWVDASALHRLDGVVHPLIWAAEADGRRVVYDALGHDVHSIRTPDHRAFLERAVRWLTT</sequence>
<protein>
    <recommendedName>
        <fullName evidence="1">ThuA-like domain-containing protein</fullName>
    </recommendedName>
</protein>
<gene>
    <name evidence="2" type="ORF">GCM10011575_34000</name>
</gene>
<comment type="caution">
    <text evidence="2">The sequence shown here is derived from an EMBL/GenBank/DDBJ whole genome shotgun (WGS) entry which is preliminary data.</text>
</comment>
<name>A0A917SE61_9ACTN</name>
<evidence type="ECO:0000313" key="3">
    <source>
        <dbReference type="Proteomes" id="UP000613840"/>
    </source>
</evidence>
<proteinExistence type="predicted"/>
<reference evidence="2" key="2">
    <citation type="submission" date="2020-09" db="EMBL/GenBank/DDBJ databases">
        <authorList>
            <person name="Sun Q."/>
            <person name="Zhou Y."/>
        </authorList>
    </citation>
    <scope>NUCLEOTIDE SEQUENCE</scope>
    <source>
        <strain evidence="2">CGMCC 4.7306</strain>
    </source>
</reference>